<proteinExistence type="predicted"/>
<dbReference type="SMART" id="SM00530">
    <property type="entry name" value="HTH_XRE"/>
    <property type="match status" value="1"/>
</dbReference>
<evidence type="ECO:0000259" key="2">
    <source>
        <dbReference type="PROSITE" id="PS50943"/>
    </source>
</evidence>
<dbReference type="InterPro" id="IPR001387">
    <property type="entry name" value="Cro/C1-type_HTH"/>
</dbReference>
<dbReference type="GO" id="GO:0003677">
    <property type="term" value="F:DNA binding"/>
    <property type="evidence" value="ECO:0007669"/>
    <property type="project" value="UniProtKB-KW"/>
</dbReference>
<dbReference type="SUPFAM" id="SSF47413">
    <property type="entry name" value="lambda repressor-like DNA-binding domains"/>
    <property type="match status" value="1"/>
</dbReference>
<protein>
    <submittedName>
        <fullName evidence="3">Desulfoferrodoxin</fullName>
    </submittedName>
</protein>
<dbReference type="RefSeq" id="WP_079590206.1">
    <property type="nucleotide sequence ID" value="NZ_FUYN01000006.1"/>
</dbReference>
<organism evidence="3 4">
    <name type="scientific">Acetoanaerobium noterae</name>
    <dbReference type="NCBI Taxonomy" id="745369"/>
    <lineage>
        <taxon>Bacteria</taxon>
        <taxon>Bacillati</taxon>
        <taxon>Bacillota</taxon>
        <taxon>Clostridia</taxon>
        <taxon>Peptostreptococcales</taxon>
        <taxon>Filifactoraceae</taxon>
        <taxon>Acetoanaerobium</taxon>
    </lineage>
</organism>
<dbReference type="Pfam" id="PF01381">
    <property type="entry name" value="HTH_3"/>
    <property type="match status" value="1"/>
</dbReference>
<dbReference type="Gene3D" id="2.60.40.730">
    <property type="entry name" value="SOR catalytic domain"/>
    <property type="match status" value="1"/>
</dbReference>
<evidence type="ECO:0000256" key="1">
    <source>
        <dbReference type="ARBA" id="ARBA00023125"/>
    </source>
</evidence>
<keyword evidence="4" id="KW-1185">Reference proteome</keyword>
<dbReference type="PANTHER" id="PTHR46558:SF4">
    <property type="entry name" value="DNA-BIDING PHAGE PROTEIN"/>
    <property type="match status" value="1"/>
</dbReference>
<dbReference type="PANTHER" id="PTHR46558">
    <property type="entry name" value="TRACRIPTIONAL REGULATORY PROTEIN-RELATED-RELATED"/>
    <property type="match status" value="1"/>
</dbReference>
<dbReference type="GO" id="GO:0016491">
    <property type="term" value="F:oxidoreductase activity"/>
    <property type="evidence" value="ECO:0007669"/>
    <property type="project" value="InterPro"/>
</dbReference>
<dbReference type="Gene3D" id="1.10.260.40">
    <property type="entry name" value="lambda repressor-like DNA-binding domains"/>
    <property type="match status" value="1"/>
</dbReference>
<dbReference type="AlphaFoldDB" id="A0A1T5CWN3"/>
<dbReference type="GO" id="GO:0005506">
    <property type="term" value="F:iron ion binding"/>
    <property type="evidence" value="ECO:0007669"/>
    <property type="project" value="InterPro"/>
</dbReference>
<dbReference type="PROSITE" id="PS50943">
    <property type="entry name" value="HTH_CROC1"/>
    <property type="match status" value="1"/>
</dbReference>
<accession>A0A1T5CWN3</accession>
<gene>
    <name evidence="3" type="ORF">SAMN02745120_2426</name>
</gene>
<dbReference type="InterPro" id="IPR010982">
    <property type="entry name" value="Lambda_DNA-bd_dom_sf"/>
</dbReference>
<evidence type="ECO:0000313" key="3">
    <source>
        <dbReference type="EMBL" id="SKB63925.1"/>
    </source>
</evidence>
<reference evidence="4" key="1">
    <citation type="submission" date="2017-02" db="EMBL/GenBank/DDBJ databases">
        <authorList>
            <person name="Varghese N."/>
            <person name="Submissions S."/>
        </authorList>
    </citation>
    <scope>NUCLEOTIDE SEQUENCE [LARGE SCALE GENOMIC DNA]</scope>
    <source>
        <strain evidence="4">ATCC 35199</strain>
    </source>
</reference>
<dbReference type="Proteomes" id="UP000243406">
    <property type="component" value="Unassembled WGS sequence"/>
</dbReference>
<dbReference type="CDD" id="cd00093">
    <property type="entry name" value="HTH_XRE"/>
    <property type="match status" value="1"/>
</dbReference>
<dbReference type="EMBL" id="FUYN01000006">
    <property type="protein sequence ID" value="SKB63925.1"/>
    <property type="molecule type" value="Genomic_DNA"/>
</dbReference>
<dbReference type="InterPro" id="IPR036073">
    <property type="entry name" value="Desulfoferrodoxin_Fe-bd_dom_sf"/>
</dbReference>
<evidence type="ECO:0000313" key="4">
    <source>
        <dbReference type="Proteomes" id="UP000243406"/>
    </source>
</evidence>
<feature type="domain" description="HTH cro/C1-type" evidence="2">
    <location>
        <begin position="10"/>
        <end position="64"/>
    </location>
</feature>
<keyword evidence="1" id="KW-0238">DNA-binding</keyword>
<sequence length="199" mass="22689">MDCKKVGQLILKLRNEKGLTQKQVADSLNISNKTVSKWECGMGCPDVTLWTELSEVLGADVLKLLEGELKPNKPDIGKIEKVKFYVCPSCSNILISTGEAAISCCGRKLAMLKPVPQHDEHEVTIQEIDMQHFISIGHPMTKEHYILFIAYVQNERVLLHRLYPEQNAEINLPMMRSRGNLYIYCTEHGLMKYPFKAKR</sequence>
<dbReference type="SUPFAM" id="SSF49367">
    <property type="entry name" value="Superoxide reductase-like"/>
    <property type="match status" value="1"/>
</dbReference>
<dbReference type="OrthoDB" id="9813152at2"/>
<name>A0A1T5CWN3_9FIRM</name>